<evidence type="ECO:0000313" key="2">
    <source>
        <dbReference type="Proteomes" id="UP000789901"/>
    </source>
</evidence>
<comment type="caution">
    <text evidence="1">The sequence shown here is derived from an EMBL/GenBank/DDBJ whole genome shotgun (WGS) entry which is preliminary data.</text>
</comment>
<protein>
    <submittedName>
        <fullName evidence="1">37575_t:CDS:1</fullName>
    </submittedName>
</protein>
<dbReference type="EMBL" id="CAJVQB010028544">
    <property type="protein sequence ID" value="CAG8812608.1"/>
    <property type="molecule type" value="Genomic_DNA"/>
</dbReference>
<sequence length="149" mass="16997">MSSSNYNHAGYDKDYDSDYNNNHNNDYDNNHDNGHNDNTELKTAKCKVQGCTHEEFSCGISGTTTPLWCHLEGAHWKQYVLTKEIIDNAKLRNIIAIWIINCQRPISIVEDPKLIEIFKYVNSAVQLVKADATKNAIIALYNHGKQELK</sequence>
<organism evidence="1 2">
    <name type="scientific">Gigaspora margarita</name>
    <dbReference type="NCBI Taxonomy" id="4874"/>
    <lineage>
        <taxon>Eukaryota</taxon>
        <taxon>Fungi</taxon>
        <taxon>Fungi incertae sedis</taxon>
        <taxon>Mucoromycota</taxon>
        <taxon>Glomeromycotina</taxon>
        <taxon>Glomeromycetes</taxon>
        <taxon>Diversisporales</taxon>
        <taxon>Gigasporaceae</taxon>
        <taxon>Gigaspora</taxon>
    </lineage>
</organism>
<reference evidence="1 2" key="1">
    <citation type="submission" date="2021-06" db="EMBL/GenBank/DDBJ databases">
        <authorList>
            <person name="Kallberg Y."/>
            <person name="Tangrot J."/>
            <person name="Rosling A."/>
        </authorList>
    </citation>
    <scope>NUCLEOTIDE SEQUENCE [LARGE SCALE GENOMIC DNA]</scope>
    <source>
        <strain evidence="1 2">120-4 pot B 10/14</strain>
    </source>
</reference>
<evidence type="ECO:0000313" key="1">
    <source>
        <dbReference type="EMBL" id="CAG8812608.1"/>
    </source>
</evidence>
<name>A0ABN7W2C4_GIGMA</name>
<accession>A0ABN7W2C4</accession>
<dbReference type="Proteomes" id="UP000789901">
    <property type="component" value="Unassembled WGS sequence"/>
</dbReference>
<keyword evidence="2" id="KW-1185">Reference proteome</keyword>
<feature type="non-terminal residue" evidence="1">
    <location>
        <position position="149"/>
    </location>
</feature>
<gene>
    <name evidence="1" type="ORF">GMARGA_LOCUS25606</name>
</gene>
<proteinExistence type="predicted"/>